<dbReference type="PANTHER" id="PTHR11261:SF3">
    <property type="entry name" value="RETINOL-BINDING PROTEIN 3"/>
    <property type="match status" value="1"/>
</dbReference>
<dbReference type="Proteomes" id="UP000428803">
    <property type="component" value="Chromosome"/>
</dbReference>
<keyword evidence="4" id="KW-1185">Reference proteome</keyword>
<dbReference type="SMART" id="SM00245">
    <property type="entry name" value="TSPc"/>
    <property type="match status" value="1"/>
</dbReference>
<dbReference type="OrthoDB" id="9758793at2"/>
<dbReference type="PANTHER" id="PTHR11261">
    <property type="entry name" value="INTERPHOTORECEPTOR RETINOID-BINDING PROTEIN"/>
    <property type="match status" value="1"/>
</dbReference>
<dbReference type="GO" id="GO:0006508">
    <property type="term" value="P:proteolysis"/>
    <property type="evidence" value="ECO:0007669"/>
    <property type="project" value="InterPro"/>
</dbReference>
<name>A0A6I6LD33_9SPHN</name>
<proteinExistence type="predicted"/>
<dbReference type="AlphaFoldDB" id="A0A6I6LD33"/>
<dbReference type="KEGG" id="slaa:EUU25_15905"/>
<evidence type="ECO:0000256" key="1">
    <source>
        <dbReference type="SAM" id="SignalP"/>
    </source>
</evidence>
<protein>
    <submittedName>
        <fullName evidence="3">Peptidase S41</fullName>
    </submittedName>
</protein>
<dbReference type="EMBL" id="CP035733">
    <property type="protein sequence ID" value="QGY81967.1"/>
    <property type="molecule type" value="Genomic_DNA"/>
</dbReference>
<dbReference type="Pfam" id="PF03572">
    <property type="entry name" value="Peptidase_S41"/>
    <property type="match status" value="1"/>
</dbReference>
<feature type="signal peptide" evidence="1">
    <location>
        <begin position="1"/>
        <end position="25"/>
    </location>
</feature>
<gene>
    <name evidence="3" type="ORF">EUU25_15905</name>
</gene>
<dbReference type="CDD" id="cd07563">
    <property type="entry name" value="Peptidase_S41_IRBP"/>
    <property type="match status" value="1"/>
</dbReference>
<dbReference type="InterPro" id="IPR005151">
    <property type="entry name" value="Tail-specific_protease"/>
</dbReference>
<dbReference type="Gene3D" id="3.30.750.44">
    <property type="match status" value="1"/>
</dbReference>
<dbReference type="Gene3D" id="3.90.226.10">
    <property type="entry name" value="2-enoyl-CoA Hydratase, Chain A, domain 1"/>
    <property type="match status" value="1"/>
</dbReference>
<keyword evidence="1" id="KW-0732">Signal</keyword>
<dbReference type="RefSeq" id="WP_158902736.1">
    <property type="nucleotide sequence ID" value="NZ_CP035733.1"/>
</dbReference>
<sequence length="441" mass="49194">MKLKKSAFRLLAIQLALVAASPLAAQPITREEVSRTVEALNATLAKNYVFPDIAAKVAASLRLELNAGRYDALPSKEALAHALTDDLIKVSGDLHFVVGFDPVWVTQSRMKDVPAVATAKRKADHEEAARTNFGFRGVQRLDGNIGYIDMAYFADPTLAFDTAAAAMRMVENTDAVIIDLRYNNGGHLEMAQFIASYFFSGEKDQLLFDYYYNEDGKRIERGQWVLPALPGKRFTDKPLYILTSSTSFSAAEWMSYTMKKLGRARLVGALTAGGAHPVDRKPVDNDFFLQVPIGQIRDPVDNGDFEGTGVRPDIEVPSIEALIVAHRLAIEERAKHGVTEQGDYEWLRPTLLARNTPTAISAARLQSAVGKYEGRMIGIEQGKLFYMWRDRFRAALKPVAPDLFDIEGMDDFRFRVVREDGRVVGLERVNRDGSARLYKRL</sequence>
<dbReference type="GO" id="GO:0008236">
    <property type="term" value="F:serine-type peptidase activity"/>
    <property type="evidence" value="ECO:0007669"/>
    <property type="project" value="InterPro"/>
</dbReference>
<evidence type="ECO:0000259" key="2">
    <source>
        <dbReference type="SMART" id="SM00245"/>
    </source>
</evidence>
<feature type="domain" description="Tail specific protease" evidence="2">
    <location>
        <begin position="112"/>
        <end position="317"/>
    </location>
</feature>
<organism evidence="3 4">
    <name type="scientific">Sphingorhabdus lacus</name>
    <dbReference type="NCBI Taxonomy" id="392610"/>
    <lineage>
        <taxon>Bacteria</taxon>
        <taxon>Pseudomonadati</taxon>
        <taxon>Pseudomonadota</taxon>
        <taxon>Alphaproteobacteria</taxon>
        <taxon>Sphingomonadales</taxon>
        <taxon>Sphingomonadaceae</taxon>
        <taxon>Sphingorhabdus</taxon>
    </lineage>
</organism>
<dbReference type="SUPFAM" id="SSF52096">
    <property type="entry name" value="ClpP/crotonase"/>
    <property type="match status" value="1"/>
</dbReference>
<dbReference type="Pfam" id="PF11918">
    <property type="entry name" value="Peptidase_S41_N"/>
    <property type="match status" value="1"/>
</dbReference>
<evidence type="ECO:0000313" key="4">
    <source>
        <dbReference type="Proteomes" id="UP000428803"/>
    </source>
</evidence>
<evidence type="ECO:0000313" key="3">
    <source>
        <dbReference type="EMBL" id="QGY81967.1"/>
    </source>
</evidence>
<dbReference type="InterPro" id="IPR029045">
    <property type="entry name" value="ClpP/crotonase-like_dom_sf"/>
</dbReference>
<accession>A0A6I6LD33</accession>
<reference evidence="4" key="1">
    <citation type="submission" date="2019-01" db="EMBL/GenBank/DDBJ databases">
        <title>Sphingorhabdus lacus sp.nov., isolated from an oligotrophic freshwater lake.</title>
        <authorList>
            <person name="Park M."/>
        </authorList>
    </citation>
    <scope>NUCLEOTIDE SEQUENCE [LARGE SCALE GENOMIC DNA]</scope>
    <source>
        <strain evidence="4">IMCC1753</strain>
    </source>
</reference>
<feature type="chain" id="PRO_5026245459" evidence="1">
    <location>
        <begin position="26"/>
        <end position="441"/>
    </location>
</feature>